<keyword evidence="3" id="KW-1185">Reference proteome</keyword>
<dbReference type="Proteomes" id="UP001178461">
    <property type="component" value="Chromosome 10"/>
</dbReference>
<gene>
    <name evidence="2" type="ORF">PODLI_1B003088</name>
</gene>
<evidence type="ECO:0000256" key="1">
    <source>
        <dbReference type="SAM" id="MobiDB-lite"/>
    </source>
</evidence>
<dbReference type="EMBL" id="OX395135">
    <property type="protein sequence ID" value="CAI5786677.1"/>
    <property type="molecule type" value="Genomic_DNA"/>
</dbReference>
<sequence>MLQERKGGSGARRKRQCQSADKLRCDPSASDDNDYMNLPSQRTHFADRQCLWLEALHTGCACAGQRLPVLAKDFLSVHSEKGKEKTELQGTGPLSFH</sequence>
<organism evidence="2 3">
    <name type="scientific">Podarcis lilfordi</name>
    <name type="common">Lilford's wall lizard</name>
    <dbReference type="NCBI Taxonomy" id="74358"/>
    <lineage>
        <taxon>Eukaryota</taxon>
        <taxon>Metazoa</taxon>
        <taxon>Chordata</taxon>
        <taxon>Craniata</taxon>
        <taxon>Vertebrata</taxon>
        <taxon>Euteleostomi</taxon>
        <taxon>Lepidosauria</taxon>
        <taxon>Squamata</taxon>
        <taxon>Bifurcata</taxon>
        <taxon>Unidentata</taxon>
        <taxon>Episquamata</taxon>
        <taxon>Laterata</taxon>
        <taxon>Lacertibaenia</taxon>
        <taxon>Lacertidae</taxon>
        <taxon>Podarcis</taxon>
    </lineage>
</organism>
<accession>A0AA35KYN2</accession>
<feature type="region of interest" description="Disordered" evidence="1">
    <location>
        <begin position="1"/>
        <end position="36"/>
    </location>
</feature>
<evidence type="ECO:0000313" key="2">
    <source>
        <dbReference type="EMBL" id="CAI5786677.1"/>
    </source>
</evidence>
<reference evidence="2" key="1">
    <citation type="submission" date="2022-12" db="EMBL/GenBank/DDBJ databases">
        <authorList>
            <person name="Alioto T."/>
            <person name="Alioto T."/>
            <person name="Gomez Garrido J."/>
        </authorList>
    </citation>
    <scope>NUCLEOTIDE SEQUENCE</scope>
</reference>
<evidence type="ECO:0000313" key="3">
    <source>
        <dbReference type="Proteomes" id="UP001178461"/>
    </source>
</evidence>
<proteinExistence type="predicted"/>
<dbReference type="AlphaFoldDB" id="A0AA35KYN2"/>
<protein>
    <submittedName>
        <fullName evidence="2">Uncharacterized protein</fullName>
    </submittedName>
</protein>
<name>A0AA35KYN2_9SAUR</name>